<reference evidence="1 2" key="1">
    <citation type="submission" date="2020-08" db="EMBL/GenBank/DDBJ databases">
        <title>Genomic Encyclopedia of Type Strains, Phase IV (KMG-IV): sequencing the most valuable type-strain genomes for metagenomic binning, comparative biology and taxonomic classification.</title>
        <authorList>
            <person name="Goeker M."/>
        </authorList>
    </citation>
    <scope>NUCLEOTIDE SEQUENCE [LARGE SCALE GENOMIC DNA]</scope>
    <source>
        <strain evidence="1 2">DSM 45385</strain>
    </source>
</reference>
<comment type="caution">
    <text evidence="1">The sequence shown here is derived from an EMBL/GenBank/DDBJ whole genome shotgun (WGS) entry which is preliminary data.</text>
</comment>
<dbReference type="Proteomes" id="UP000568380">
    <property type="component" value="Unassembled WGS sequence"/>
</dbReference>
<dbReference type="EMBL" id="JACHIN010000001">
    <property type="protein sequence ID" value="MBB5075992.1"/>
    <property type="molecule type" value="Genomic_DNA"/>
</dbReference>
<evidence type="ECO:0000313" key="1">
    <source>
        <dbReference type="EMBL" id="MBB5075992.1"/>
    </source>
</evidence>
<protein>
    <submittedName>
        <fullName evidence="1">Uncharacterized protein</fullName>
    </submittedName>
</protein>
<keyword evidence="2" id="KW-1185">Reference proteome</keyword>
<evidence type="ECO:0000313" key="2">
    <source>
        <dbReference type="Proteomes" id="UP000568380"/>
    </source>
</evidence>
<accession>A0A7W7ZY63</accession>
<sequence length="94" mass="10462">MTSTTEQTRVPLSTDDRARVKRLTEEVKSRLYEVSLIMGRTLDRDFPADSLVKYEPKQSTQADDGQTIEVVVIALPDGTFACLQDPPGISVYPC</sequence>
<dbReference type="AlphaFoldDB" id="A0A7W7ZY63"/>
<proteinExistence type="predicted"/>
<gene>
    <name evidence="1" type="ORF">HNR40_001438</name>
</gene>
<name>A0A7W7ZY63_9ACTN</name>
<dbReference type="RefSeq" id="WP_184959110.1">
    <property type="nucleotide sequence ID" value="NZ_JACHIN010000001.1"/>
</dbReference>
<organism evidence="1 2">
    <name type="scientific">Nonomuraea endophytica</name>
    <dbReference type="NCBI Taxonomy" id="714136"/>
    <lineage>
        <taxon>Bacteria</taxon>
        <taxon>Bacillati</taxon>
        <taxon>Actinomycetota</taxon>
        <taxon>Actinomycetes</taxon>
        <taxon>Streptosporangiales</taxon>
        <taxon>Streptosporangiaceae</taxon>
        <taxon>Nonomuraea</taxon>
    </lineage>
</organism>